<keyword evidence="4 9" id="KW-0812">Transmembrane</keyword>
<keyword evidence="2" id="KW-0813">Transport</keyword>
<keyword evidence="7 9" id="KW-0472">Membrane</keyword>
<keyword evidence="5" id="KW-0029">Amino-acid transport</keyword>
<evidence type="ECO:0000256" key="7">
    <source>
        <dbReference type="ARBA" id="ARBA00023136"/>
    </source>
</evidence>
<feature type="transmembrane region" description="Helical" evidence="9">
    <location>
        <begin position="102"/>
        <end position="125"/>
    </location>
</feature>
<comment type="subcellular location">
    <subcellularLocation>
        <location evidence="1">Cell membrane</location>
        <topology evidence="1">Multi-pass membrane protein</topology>
    </subcellularLocation>
</comment>
<feature type="transmembrane region" description="Helical" evidence="9">
    <location>
        <begin position="137"/>
        <end position="160"/>
    </location>
</feature>
<reference evidence="10 11" key="1">
    <citation type="journal article" date="2019" name="Int. J. Syst. Evol. Microbiol.">
        <title>The Global Catalogue of Microorganisms (GCM) 10K type strain sequencing project: providing services to taxonomists for standard genome sequencing and annotation.</title>
        <authorList>
            <consortium name="The Broad Institute Genomics Platform"/>
            <consortium name="The Broad Institute Genome Sequencing Center for Infectious Disease"/>
            <person name="Wu L."/>
            <person name="Ma J."/>
        </authorList>
    </citation>
    <scope>NUCLEOTIDE SEQUENCE [LARGE SCALE GENOMIC DNA]</scope>
    <source>
        <strain evidence="10 11">JCM 15933</strain>
    </source>
</reference>
<organism evidence="10 11">
    <name type="scientific">Dactylosporangium maewongense</name>
    <dbReference type="NCBI Taxonomy" id="634393"/>
    <lineage>
        <taxon>Bacteria</taxon>
        <taxon>Bacillati</taxon>
        <taxon>Actinomycetota</taxon>
        <taxon>Actinomycetes</taxon>
        <taxon>Micromonosporales</taxon>
        <taxon>Micromonosporaceae</taxon>
        <taxon>Dactylosporangium</taxon>
    </lineage>
</organism>
<feature type="transmembrane region" description="Helical" evidence="9">
    <location>
        <begin position="309"/>
        <end position="329"/>
    </location>
</feature>
<dbReference type="InterPro" id="IPR052157">
    <property type="entry name" value="BCAA_transport_permease"/>
</dbReference>
<dbReference type="Pfam" id="PF02653">
    <property type="entry name" value="BPD_transp_2"/>
    <property type="match status" value="1"/>
</dbReference>
<accession>A0ABN2CWC2</accession>
<dbReference type="PANTHER" id="PTHR11795">
    <property type="entry name" value="BRANCHED-CHAIN AMINO ACID TRANSPORT SYSTEM PERMEASE PROTEIN LIVH"/>
    <property type="match status" value="1"/>
</dbReference>
<proteinExistence type="inferred from homology"/>
<dbReference type="PANTHER" id="PTHR11795:SF442">
    <property type="entry name" value="ABC TRANSPORTER ATP-BINDING PROTEIN"/>
    <property type="match status" value="1"/>
</dbReference>
<name>A0ABN2CWC2_9ACTN</name>
<feature type="transmembrane region" description="Helical" evidence="9">
    <location>
        <begin position="180"/>
        <end position="201"/>
    </location>
</feature>
<keyword evidence="6 9" id="KW-1133">Transmembrane helix</keyword>
<protein>
    <submittedName>
        <fullName evidence="10">Branched-chain amino acid ABC transporter permease</fullName>
    </submittedName>
</protein>
<evidence type="ECO:0000256" key="1">
    <source>
        <dbReference type="ARBA" id="ARBA00004651"/>
    </source>
</evidence>
<dbReference type="InterPro" id="IPR001851">
    <property type="entry name" value="ABC_transp_permease"/>
</dbReference>
<feature type="transmembrane region" description="Helical" evidence="9">
    <location>
        <begin position="53"/>
        <end position="72"/>
    </location>
</feature>
<evidence type="ECO:0000256" key="9">
    <source>
        <dbReference type="SAM" id="Phobius"/>
    </source>
</evidence>
<gene>
    <name evidence="10" type="ORF">GCM10009827_101360</name>
</gene>
<keyword evidence="11" id="KW-1185">Reference proteome</keyword>
<evidence type="ECO:0000313" key="10">
    <source>
        <dbReference type="EMBL" id="GAA1563472.1"/>
    </source>
</evidence>
<dbReference type="RefSeq" id="WP_344512537.1">
    <property type="nucleotide sequence ID" value="NZ_BAAAQD010000033.1"/>
</dbReference>
<comment type="similarity">
    <text evidence="8">Belongs to the binding-protein-dependent transport system permease family. LivHM subfamily.</text>
</comment>
<evidence type="ECO:0000256" key="3">
    <source>
        <dbReference type="ARBA" id="ARBA00022475"/>
    </source>
</evidence>
<sequence>MPARSITSLHRSAPYLGAAMAAVPIAVGAAALVRSCRAGCPTAVTYGVTGLDGVAYGLALFVVAAGLTLIFGVMDVLNLAHGSLYLAGAYLTYLLSHGSLTALALALAAGALLGAGGGAALATALRPLTGHGHLHQALASLGLANLAADAYTSIFGGAPLPVSPPEVLAGSLQLGRHGYPVYRLVFIAVAAAIAAAVYLVVARSRYGVLLRATVADPVMAAATGANTRRVQTTAMAAGGVLAVTGGVLAAPLIGPAPGVDTTVLVLSLIVVVIGGISTGTGRDVGRGGSIPGTLAAALLVGQVQTLGVLAAPTAAPFALFAVLLTVLVARSRTAGQPA</sequence>
<evidence type="ECO:0000313" key="11">
    <source>
        <dbReference type="Proteomes" id="UP001501470"/>
    </source>
</evidence>
<dbReference type="EMBL" id="BAAAQD010000033">
    <property type="protein sequence ID" value="GAA1563472.1"/>
    <property type="molecule type" value="Genomic_DNA"/>
</dbReference>
<evidence type="ECO:0000256" key="2">
    <source>
        <dbReference type="ARBA" id="ARBA00022448"/>
    </source>
</evidence>
<evidence type="ECO:0000256" key="4">
    <source>
        <dbReference type="ARBA" id="ARBA00022692"/>
    </source>
</evidence>
<evidence type="ECO:0000256" key="5">
    <source>
        <dbReference type="ARBA" id="ARBA00022970"/>
    </source>
</evidence>
<dbReference type="CDD" id="cd06582">
    <property type="entry name" value="TM_PBP1_LivH_like"/>
    <property type="match status" value="1"/>
</dbReference>
<evidence type="ECO:0000256" key="8">
    <source>
        <dbReference type="ARBA" id="ARBA00037998"/>
    </source>
</evidence>
<feature type="transmembrane region" description="Helical" evidence="9">
    <location>
        <begin position="12"/>
        <end position="33"/>
    </location>
</feature>
<keyword evidence="3" id="KW-1003">Cell membrane</keyword>
<dbReference type="Proteomes" id="UP001501470">
    <property type="component" value="Unassembled WGS sequence"/>
</dbReference>
<comment type="caution">
    <text evidence="10">The sequence shown here is derived from an EMBL/GenBank/DDBJ whole genome shotgun (WGS) entry which is preliminary data.</text>
</comment>
<feature type="transmembrane region" description="Helical" evidence="9">
    <location>
        <begin position="259"/>
        <end position="277"/>
    </location>
</feature>
<evidence type="ECO:0000256" key="6">
    <source>
        <dbReference type="ARBA" id="ARBA00022989"/>
    </source>
</evidence>
<feature type="transmembrane region" description="Helical" evidence="9">
    <location>
        <begin position="234"/>
        <end position="253"/>
    </location>
</feature>